<organism evidence="2 3">
    <name type="scientific">Rhodococcus qingshengii</name>
    <dbReference type="NCBI Taxonomy" id="334542"/>
    <lineage>
        <taxon>Bacteria</taxon>
        <taxon>Bacillati</taxon>
        <taxon>Actinomycetota</taxon>
        <taxon>Actinomycetes</taxon>
        <taxon>Mycobacteriales</taxon>
        <taxon>Nocardiaceae</taxon>
        <taxon>Rhodococcus</taxon>
        <taxon>Rhodococcus erythropolis group</taxon>
    </lineage>
</organism>
<feature type="compositionally biased region" description="Basic and acidic residues" evidence="1">
    <location>
        <begin position="22"/>
        <end position="37"/>
    </location>
</feature>
<dbReference type="EMBL" id="NOVD01000054">
    <property type="protein sequence ID" value="PCK23236.1"/>
    <property type="molecule type" value="Genomic_DNA"/>
</dbReference>
<evidence type="ECO:0000313" key="2">
    <source>
        <dbReference type="EMBL" id="PCK23236.1"/>
    </source>
</evidence>
<dbReference type="AlphaFoldDB" id="A0A2A5J1J0"/>
<accession>A0A2A5J1J0</accession>
<reference evidence="2 3" key="1">
    <citation type="submission" date="2017-07" db="EMBL/GenBank/DDBJ databases">
        <title>Draft sequence of Rhodococcus enclensis 23b-28.</title>
        <authorList>
            <person name="Besaury L."/>
            <person name="Sancelme M."/>
            <person name="Amato P."/>
            <person name="Lallement A."/>
            <person name="Delort A.-M."/>
        </authorList>
    </citation>
    <scope>NUCLEOTIDE SEQUENCE [LARGE SCALE GENOMIC DNA]</scope>
    <source>
        <strain evidence="2 3">23b-28</strain>
    </source>
</reference>
<feature type="compositionally biased region" description="Basic and acidic residues" evidence="1">
    <location>
        <begin position="1"/>
        <end position="15"/>
    </location>
</feature>
<proteinExistence type="predicted"/>
<dbReference type="Proteomes" id="UP000230886">
    <property type="component" value="Unassembled WGS sequence"/>
</dbReference>
<sequence>MITLHIETDIADRVDGSMTSDGRSDNSREPDEPSERAVRIEVVYEPDLGVIAEVTRADGRRFCGTDPANRWECETLASGTAHTACFPKRPARLRVRR</sequence>
<name>A0A2A5J1J0_RHOSG</name>
<gene>
    <name evidence="2" type="ORF">CHR55_30570</name>
</gene>
<feature type="region of interest" description="Disordered" evidence="1">
    <location>
        <begin position="1"/>
        <end position="37"/>
    </location>
</feature>
<evidence type="ECO:0000256" key="1">
    <source>
        <dbReference type="SAM" id="MobiDB-lite"/>
    </source>
</evidence>
<protein>
    <submittedName>
        <fullName evidence="2">Uncharacterized protein</fullName>
    </submittedName>
</protein>
<evidence type="ECO:0000313" key="3">
    <source>
        <dbReference type="Proteomes" id="UP000230886"/>
    </source>
</evidence>
<comment type="caution">
    <text evidence="2">The sequence shown here is derived from an EMBL/GenBank/DDBJ whole genome shotgun (WGS) entry which is preliminary data.</text>
</comment>